<organism evidence="4 5">
    <name type="scientific">Vitrella brassicaformis (strain CCMP3155)</name>
    <dbReference type="NCBI Taxonomy" id="1169540"/>
    <lineage>
        <taxon>Eukaryota</taxon>
        <taxon>Sar</taxon>
        <taxon>Alveolata</taxon>
        <taxon>Colpodellida</taxon>
        <taxon>Vitrellaceae</taxon>
        <taxon>Vitrella</taxon>
    </lineage>
</organism>
<protein>
    <recommendedName>
        <fullName evidence="3">PNPLA domain-containing protein</fullName>
    </recommendedName>
</protein>
<dbReference type="InParanoid" id="A0A0G4GRA0"/>
<evidence type="ECO:0000256" key="2">
    <source>
        <dbReference type="SAM" id="MobiDB-lite"/>
    </source>
</evidence>
<dbReference type="AlphaFoldDB" id="A0A0G4GRA0"/>
<dbReference type="InterPro" id="IPR016035">
    <property type="entry name" value="Acyl_Trfase/lysoPLipase"/>
</dbReference>
<evidence type="ECO:0000313" key="4">
    <source>
        <dbReference type="EMBL" id="CEM32869.1"/>
    </source>
</evidence>
<dbReference type="InterPro" id="IPR002641">
    <property type="entry name" value="PNPLA_dom"/>
</dbReference>
<proteinExistence type="predicted"/>
<dbReference type="VEuPathDB" id="CryptoDB:Vbra_10221"/>
<dbReference type="GO" id="GO:0004806">
    <property type="term" value="F:triacylglycerol lipase activity"/>
    <property type="evidence" value="ECO:0007669"/>
    <property type="project" value="TreeGrafter"/>
</dbReference>
<dbReference type="GO" id="GO:0005811">
    <property type="term" value="C:lipid droplet"/>
    <property type="evidence" value="ECO:0007669"/>
    <property type="project" value="TreeGrafter"/>
</dbReference>
<evidence type="ECO:0000256" key="1">
    <source>
        <dbReference type="ARBA" id="ARBA00023098"/>
    </source>
</evidence>
<dbReference type="GO" id="GO:0055088">
    <property type="term" value="P:lipid homeostasis"/>
    <property type="evidence" value="ECO:0007669"/>
    <property type="project" value="TreeGrafter"/>
</dbReference>
<keyword evidence="1" id="KW-0443">Lipid metabolism</keyword>
<dbReference type="InterPro" id="IPR033562">
    <property type="entry name" value="PLPL"/>
</dbReference>
<dbReference type="PANTHER" id="PTHR12406">
    <property type="entry name" value="CALCIUM-INDEPENDENT PHOSPHOLIPASE A2 IPLA2 -RELATED"/>
    <property type="match status" value="1"/>
</dbReference>
<accession>A0A0G4GRA0</accession>
<dbReference type="GO" id="GO:0005737">
    <property type="term" value="C:cytoplasm"/>
    <property type="evidence" value="ECO:0007669"/>
    <property type="project" value="TreeGrafter"/>
</dbReference>
<evidence type="ECO:0000313" key="5">
    <source>
        <dbReference type="Proteomes" id="UP000041254"/>
    </source>
</evidence>
<dbReference type="PhylomeDB" id="A0A0G4GRA0"/>
<reference evidence="4 5" key="1">
    <citation type="submission" date="2014-11" db="EMBL/GenBank/DDBJ databases">
        <authorList>
            <person name="Zhu J."/>
            <person name="Qi W."/>
            <person name="Song R."/>
        </authorList>
    </citation>
    <scope>NUCLEOTIDE SEQUENCE [LARGE SCALE GENOMIC DNA]</scope>
</reference>
<sequence length="277" mass="30491">MEAAVRISLPGGGLYWYWQAGVLSYIVEHYDLGSSGCHIEGASAGALSAVLTACATEASPQRESRRRDDESMSGYQGAAPRDGCPLLSAVGRALDIAEENALFDKPFSLAGVWGPLVRQWLEQMLPYDAFHRCAGRVSIQVVRLPWLQPTRIPVGGRKHEDAHEAALSVGSRGDLVDALMASVHIPFFLDGRLWCRYGKLRCIDGTFTFRRCPESQSDPSSSPAHKIEIDRPPEQAMWQTLRAGVTRGQLMQLFHKGYGDASRMRSEGRFDALALKS</sequence>
<dbReference type="EMBL" id="CDMY01000768">
    <property type="protein sequence ID" value="CEM32869.1"/>
    <property type="molecule type" value="Genomic_DNA"/>
</dbReference>
<dbReference type="Proteomes" id="UP000041254">
    <property type="component" value="Unassembled WGS sequence"/>
</dbReference>
<feature type="compositionally biased region" description="Basic and acidic residues" evidence="2">
    <location>
        <begin position="60"/>
        <end position="70"/>
    </location>
</feature>
<keyword evidence="5" id="KW-1185">Reference proteome</keyword>
<dbReference type="GO" id="GO:0016020">
    <property type="term" value="C:membrane"/>
    <property type="evidence" value="ECO:0007669"/>
    <property type="project" value="TreeGrafter"/>
</dbReference>
<feature type="domain" description="PNPLA" evidence="3">
    <location>
        <begin position="8"/>
        <end position="206"/>
    </location>
</feature>
<dbReference type="OrthoDB" id="197155at2759"/>
<feature type="region of interest" description="Disordered" evidence="2">
    <location>
        <begin position="58"/>
        <end position="79"/>
    </location>
</feature>
<name>A0A0G4GRA0_VITBC</name>
<dbReference type="Pfam" id="PF01734">
    <property type="entry name" value="Patatin"/>
    <property type="match status" value="1"/>
</dbReference>
<dbReference type="STRING" id="1169540.A0A0G4GRA0"/>
<gene>
    <name evidence="4" type="ORF">Vbra_10221</name>
</gene>
<evidence type="ECO:0000259" key="3">
    <source>
        <dbReference type="Pfam" id="PF01734"/>
    </source>
</evidence>
<dbReference type="PANTHER" id="PTHR12406:SF45">
    <property type="entry name" value="PATATIN"/>
    <property type="match status" value="1"/>
</dbReference>
<dbReference type="SUPFAM" id="SSF52151">
    <property type="entry name" value="FabD/lysophospholipase-like"/>
    <property type="match status" value="1"/>
</dbReference>
<dbReference type="GO" id="GO:0019433">
    <property type="term" value="P:triglyceride catabolic process"/>
    <property type="evidence" value="ECO:0007669"/>
    <property type="project" value="TreeGrafter"/>
</dbReference>